<organism evidence="1 2">
    <name type="scientific">Agrobacterium pusense</name>
    <dbReference type="NCBI Taxonomy" id="648995"/>
    <lineage>
        <taxon>Bacteria</taxon>
        <taxon>Pseudomonadati</taxon>
        <taxon>Pseudomonadota</taxon>
        <taxon>Alphaproteobacteria</taxon>
        <taxon>Hyphomicrobiales</taxon>
        <taxon>Rhizobiaceae</taxon>
        <taxon>Rhizobium/Agrobacterium group</taxon>
        <taxon>Agrobacterium</taxon>
    </lineage>
</organism>
<dbReference type="EMBL" id="CP050898">
    <property type="protein sequence ID" value="QIX22615.1"/>
    <property type="molecule type" value="Genomic_DNA"/>
</dbReference>
<name>A0A6H0ZP39_9HYPH</name>
<proteinExistence type="predicted"/>
<accession>A0A6H0ZP39</accession>
<dbReference type="AlphaFoldDB" id="A0A6H0ZP39"/>
<sequence length="138" mass="15019">MTQTPKEGTIAAMAKRKPGIKIAPLRPAALKPYQEAFIRELLAEEHEVVSVVVPSNGGYTYQRGVDAYMAKLSVDRLKEMAAQIDTAAAAEAELDRRADAFADWAKVIPFIERPDPEAKCRRVIGPDGLWVLEVGGGA</sequence>
<evidence type="ECO:0000313" key="2">
    <source>
        <dbReference type="Proteomes" id="UP000500870"/>
    </source>
</evidence>
<gene>
    <name evidence="1" type="ORF">FOB41_16440</name>
</gene>
<dbReference type="Proteomes" id="UP000500870">
    <property type="component" value="Chromosome 1"/>
</dbReference>
<dbReference type="RefSeq" id="WP_136882519.1">
    <property type="nucleotide sequence ID" value="NZ_CP050898.1"/>
</dbReference>
<reference evidence="1 2" key="1">
    <citation type="submission" date="2020-04" db="EMBL/GenBank/DDBJ databases">
        <title>FDA dAtabase for Regulatory Grade micrObial Sequences (FDA-ARGOS): Supporting development and validation of Infectious Disease Dx tests.</title>
        <authorList>
            <person name="Sciortino C."/>
            <person name="Tallon L."/>
            <person name="Sadzewicz L."/>
            <person name="Vavikolanu K."/>
            <person name="Mehta A."/>
            <person name="Aluvathingal J."/>
            <person name="Nadendla S."/>
            <person name="Nandy P."/>
            <person name="Geyer C."/>
            <person name="Yan Y."/>
            <person name="Sichtig H."/>
        </authorList>
    </citation>
    <scope>NUCLEOTIDE SEQUENCE [LARGE SCALE GENOMIC DNA]</scope>
    <source>
        <strain evidence="1 2">FDAARGOS_633</strain>
    </source>
</reference>
<evidence type="ECO:0000313" key="1">
    <source>
        <dbReference type="EMBL" id="QIX22615.1"/>
    </source>
</evidence>
<protein>
    <submittedName>
        <fullName evidence="1">Uncharacterized protein</fullName>
    </submittedName>
</protein>